<evidence type="ECO:0000259" key="5">
    <source>
        <dbReference type="Pfam" id="PF00890"/>
    </source>
</evidence>
<evidence type="ECO:0000256" key="1">
    <source>
        <dbReference type="ARBA" id="ARBA00001974"/>
    </source>
</evidence>
<keyword evidence="2" id="KW-0285">Flavoprotein</keyword>
<reference evidence="6 7" key="1">
    <citation type="journal article" date="2019" name="Int. J. Syst. Evol. Microbiol.">
        <title>The Global Catalogue of Microorganisms (GCM) 10K type strain sequencing project: providing services to taxonomists for standard genome sequencing and annotation.</title>
        <authorList>
            <consortium name="The Broad Institute Genomics Platform"/>
            <consortium name="The Broad Institute Genome Sequencing Center for Infectious Disease"/>
            <person name="Wu L."/>
            <person name="Ma J."/>
        </authorList>
    </citation>
    <scope>NUCLEOTIDE SEQUENCE [LARGE SCALE GENOMIC DNA]</scope>
    <source>
        <strain evidence="6 7">JCM 16009</strain>
    </source>
</reference>
<evidence type="ECO:0000313" key="6">
    <source>
        <dbReference type="EMBL" id="GAA1866545.1"/>
    </source>
</evidence>
<evidence type="ECO:0000256" key="4">
    <source>
        <dbReference type="ARBA" id="ARBA00023002"/>
    </source>
</evidence>
<gene>
    <name evidence="6" type="ORF">GCM10009836_53690</name>
</gene>
<comment type="cofactor">
    <cofactor evidence="1">
        <name>FAD</name>
        <dbReference type="ChEBI" id="CHEBI:57692"/>
    </cofactor>
</comment>
<accession>A0ABN2NG80</accession>
<name>A0ABN2NG80_9PSEU</name>
<dbReference type="InterPro" id="IPR027477">
    <property type="entry name" value="Succ_DH/fumarate_Rdtase_cat_sf"/>
</dbReference>
<dbReference type="SUPFAM" id="SSF51905">
    <property type="entry name" value="FAD/NAD(P)-binding domain"/>
    <property type="match status" value="1"/>
</dbReference>
<protein>
    <recommendedName>
        <fullName evidence="5">FAD-dependent oxidoreductase 2 FAD-binding domain-containing protein</fullName>
    </recommendedName>
</protein>
<proteinExistence type="predicted"/>
<dbReference type="SUPFAM" id="SSF56425">
    <property type="entry name" value="Succinate dehydrogenase/fumarate reductase flavoprotein, catalytic domain"/>
    <property type="match status" value="1"/>
</dbReference>
<dbReference type="PANTHER" id="PTHR43400">
    <property type="entry name" value="FUMARATE REDUCTASE"/>
    <property type="match status" value="1"/>
</dbReference>
<feature type="domain" description="FAD-dependent oxidoreductase 2 FAD-binding" evidence="5">
    <location>
        <begin position="8"/>
        <end position="457"/>
    </location>
</feature>
<keyword evidence="3" id="KW-0274">FAD</keyword>
<dbReference type="Pfam" id="PF00890">
    <property type="entry name" value="FAD_binding_2"/>
    <property type="match status" value="1"/>
</dbReference>
<evidence type="ECO:0000256" key="3">
    <source>
        <dbReference type="ARBA" id="ARBA00022827"/>
    </source>
</evidence>
<dbReference type="PANTHER" id="PTHR43400:SF10">
    <property type="entry name" value="3-OXOSTEROID 1-DEHYDROGENASE"/>
    <property type="match status" value="1"/>
</dbReference>
<keyword evidence="7" id="KW-1185">Reference proteome</keyword>
<evidence type="ECO:0000313" key="7">
    <source>
        <dbReference type="Proteomes" id="UP001500449"/>
    </source>
</evidence>
<sequence length="480" mass="50449">MSGTDVVDLAIVGFGGAGAAAAITAHDAGASVVVLEKQAAAAHTPSTRMSGGLVMAADSADEAAAYLDACAGGMVPGDVTAAWAESATDVLAWLEKTAGLTFSRINTVEHPELPGAAGLGVYQPGRAAFRLDPSAGAGDALFAAVAGAVAQRGIDVRWETPAQRLIVEDGRVVGVRTAAGEIRARAVILTCGGYEFDEELKRDHLRAYPVHFYGNPGNTGDGVRMAQAAGAGLWHMNQMIGRAIGHFPLDTADGGWLNFLIDVNPPGYLIVDRHGRRYADETMQAQLLHGFYYEMLSYDYERAEYARIPSYWLFDSRRLAAGPLTLTHLGACKVGLYDWSPDNSAEIERGWIGRGATPAEAGAAVGMPDPQSLDAAVRDYNALTEDPLGRPAESLLPLEPPYYCVPLYPGGSNTSGGPVRDAGGRVLDPWGDPVPGLYAAGELGQPVGMLYPADGANLSEAFCFGRIAASTALKTRVMEP</sequence>
<dbReference type="InterPro" id="IPR003953">
    <property type="entry name" value="FAD-dep_OxRdtase_2_FAD-bd"/>
</dbReference>
<evidence type="ECO:0000256" key="2">
    <source>
        <dbReference type="ARBA" id="ARBA00022630"/>
    </source>
</evidence>
<dbReference type="RefSeq" id="WP_344422852.1">
    <property type="nucleotide sequence ID" value="NZ_BAAAQK010000022.1"/>
</dbReference>
<dbReference type="EMBL" id="BAAAQK010000022">
    <property type="protein sequence ID" value="GAA1866545.1"/>
    <property type="molecule type" value="Genomic_DNA"/>
</dbReference>
<organism evidence="6 7">
    <name type="scientific">Pseudonocardia ailaonensis</name>
    <dbReference type="NCBI Taxonomy" id="367279"/>
    <lineage>
        <taxon>Bacteria</taxon>
        <taxon>Bacillati</taxon>
        <taxon>Actinomycetota</taxon>
        <taxon>Actinomycetes</taxon>
        <taxon>Pseudonocardiales</taxon>
        <taxon>Pseudonocardiaceae</taxon>
        <taxon>Pseudonocardia</taxon>
    </lineage>
</organism>
<dbReference type="Proteomes" id="UP001500449">
    <property type="component" value="Unassembled WGS sequence"/>
</dbReference>
<dbReference type="InterPro" id="IPR036188">
    <property type="entry name" value="FAD/NAD-bd_sf"/>
</dbReference>
<dbReference type="InterPro" id="IPR050315">
    <property type="entry name" value="FAD-oxidoreductase_2"/>
</dbReference>
<dbReference type="Gene3D" id="3.90.700.10">
    <property type="entry name" value="Succinate dehydrogenase/fumarate reductase flavoprotein, catalytic domain"/>
    <property type="match status" value="1"/>
</dbReference>
<dbReference type="Gene3D" id="3.50.50.60">
    <property type="entry name" value="FAD/NAD(P)-binding domain"/>
    <property type="match status" value="1"/>
</dbReference>
<keyword evidence="4" id="KW-0560">Oxidoreductase</keyword>
<comment type="caution">
    <text evidence="6">The sequence shown here is derived from an EMBL/GenBank/DDBJ whole genome shotgun (WGS) entry which is preliminary data.</text>
</comment>